<keyword evidence="3" id="KW-1185">Reference proteome</keyword>
<evidence type="ECO:0000313" key="2">
    <source>
        <dbReference type="EMBL" id="SZX75410.1"/>
    </source>
</evidence>
<keyword evidence="1" id="KW-0732">Signal</keyword>
<proteinExistence type="predicted"/>
<protein>
    <submittedName>
        <fullName evidence="2">Uncharacterized protein</fullName>
    </submittedName>
</protein>
<dbReference type="Proteomes" id="UP000256970">
    <property type="component" value="Unassembled WGS sequence"/>
</dbReference>
<reference evidence="2 3" key="1">
    <citation type="submission" date="2016-10" db="EMBL/GenBank/DDBJ databases">
        <authorList>
            <person name="Cai Z."/>
        </authorList>
    </citation>
    <scope>NUCLEOTIDE SEQUENCE [LARGE SCALE GENOMIC DNA]</scope>
</reference>
<dbReference type="EMBL" id="FNXT01001233">
    <property type="protein sequence ID" value="SZX75410.1"/>
    <property type="molecule type" value="Genomic_DNA"/>
</dbReference>
<name>A0A383WDS0_TETOB</name>
<feature type="signal peptide" evidence="1">
    <location>
        <begin position="1"/>
        <end position="27"/>
    </location>
</feature>
<sequence length="177" mass="19122">MPSQNKKFSGSALLVMLLAFTAQLAHAQPGRLQARQGVPQRQQLQAPRRATCTAKRCTDLLYEARGMRSPPNATRRSYVTSRNRRRTINNLGAGANTEQIAKAACGKLNIYGTDGVPDVECIDVLLLALTPDAYSSNNTADTPGARAFISPAQVRVPKPCTSSFYPKTLNTKSGCVI</sequence>
<gene>
    <name evidence="2" type="ORF">BQ4739_LOCUS15704</name>
</gene>
<evidence type="ECO:0000313" key="3">
    <source>
        <dbReference type="Proteomes" id="UP000256970"/>
    </source>
</evidence>
<evidence type="ECO:0000256" key="1">
    <source>
        <dbReference type="SAM" id="SignalP"/>
    </source>
</evidence>
<accession>A0A383WDS0</accession>
<dbReference type="AlphaFoldDB" id="A0A383WDS0"/>
<feature type="chain" id="PRO_5017037756" evidence="1">
    <location>
        <begin position="28"/>
        <end position="177"/>
    </location>
</feature>
<organism evidence="2 3">
    <name type="scientific">Tetradesmus obliquus</name>
    <name type="common">Green alga</name>
    <name type="synonym">Acutodesmus obliquus</name>
    <dbReference type="NCBI Taxonomy" id="3088"/>
    <lineage>
        <taxon>Eukaryota</taxon>
        <taxon>Viridiplantae</taxon>
        <taxon>Chlorophyta</taxon>
        <taxon>core chlorophytes</taxon>
        <taxon>Chlorophyceae</taxon>
        <taxon>CS clade</taxon>
        <taxon>Sphaeropleales</taxon>
        <taxon>Scenedesmaceae</taxon>
        <taxon>Tetradesmus</taxon>
    </lineage>
</organism>